<name>A0A1F4SHR0_UNCSA</name>
<accession>A0A1F4SHR0</accession>
<evidence type="ECO:0000313" key="1">
    <source>
        <dbReference type="EMBL" id="OGC19974.1"/>
    </source>
</evidence>
<proteinExistence type="predicted"/>
<gene>
    <name evidence="1" type="ORF">A2310_01270</name>
</gene>
<sequence>MDRAPVNEPDFAMEYLAAIERISPVQQDHILHKGRLRFCLEDRDVAGYVLKLMKPMQVHYPGSHLRPSDPIVAILGKKIDFTDEGLKERFLTYIAPFNEGTKFKIWDQMLRNPKLPNDLKAQIAKEAEETVSYEVIKKLNREKTKS</sequence>
<dbReference type="Proteomes" id="UP000178417">
    <property type="component" value="Unassembled WGS sequence"/>
</dbReference>
<dbReference type="AlphaFoldDB" id="A0A1F4SHR0"/>
<dbReference type="EMBL" id="MEUB01000054">
    <property type="protein sequence ID" value="OGC19974.1"/>
    <property type="molecule type" value="Genomic_DNA"/>
</dbReference>
<reference evidence="1 2" key="1">
    <citation type="journal article" date="2016" name="Nat. Commun.">
        <title>Thousands of microbial genomes shed light on interconnected biogeochemical processes in an aquifer system.</title>
        <authorList>
            <person name="Anantharaman K."/>
            <person name="Brown C.T."/>
            <person name="Hug L.A."/>
            <person name="Sharon I."/>
            <person name="Castelle C.J."/>
            <person name="Probst A.J."/>
            <person name="Thomas B.C."/>
            <person name="Singh A."/>
            <person name="Wilkins M.J."/>
            <person name="Karaoz U."/>
            <person name="Brodie E.L."/>
            <person name="Williams K.H."/>
            <person name="Hubbard S.S."/>
            <person name="Banfield J.F."/>
        </authorList>
    </citation>
    <scope>NUCLEOTIDE SEQUENCE [LARGE SCALE GENOMIC DNA]</scope>
</reference>
<evidence type="ECO:0000313" key="2">
    <source>
        <dbReference type="Proteomes" id="UP000178417"/>
    </source>
</evidence>
<organism evidence="1 2">
    <name type="scientific">candidate division WOR-1 bacterium RIFOXYB2_FULL_37_13</name>
    <dbReference type="NCBI Taxonomy" id="1802579"/>
    <lineage>
        <taxon>Bacteria</taxon>
        <taxon>Bacillati</taxon>
        <taxon>Saganbacteria</taxon>
    </lineage>
</organism>
<comment type="caution">
    <text evidence="1">The sequence shown here is derived from an EMBL/GenBank/DDBJ whole genome shotgun (WGS) entry which is preliminary data.</text>
</comment>
<protein>
    <submittedName>
        <fullName evidence="1">Uncharacterized protein</fullName>
    </submittedName>
</protein>